<reference evidence="12 13" key="1">
    <citation type="submission" date="2019-08" db="EMBL/GenBank/DDBJ databases">
        <authorList>
            <person name="Lei W."/>
        </authorList>
    </citation>
    <scope>NUCLEOTIDE SEQUENCE [LARGE SCALE GENOMIC DNA]</scope>
    <source>
        <strain evidence="12 13">CCUG 58627</strain>
    </source>
</reference>
<dbReference type="InterPro" id="IPR036087">
    <property type="entry name" value="Nict_dMeBzImd_PRibTrfase_sf"/>
</dbReference>
<organism evidence="12 13">
    <name type="scientific">Corynebacterium canis</name>
    <dbReference type="NCBI Taxonomy" id="679663"/>
    <lineage>
        <taxon>Bacteria</taxon>
        <taxon>Bacillati</taxon>
        <taxon>Actinomycetota</taxon>
        <taxon>Actinomycetes</taxon>
        <taxon>Mycobacteriales</taxon>
        <taxon>Corynebacteriaceae</taxon>
        <taxon>Corynebacterium</taxon>
    </lineage>
</organism>
<evidence type="ECO:0000256" key="1">
    <source>
        <dbReference type="ARBA" id="ARBA00002197"/>
    </source>
</evidence>
<keyword evidence="7 11" id="KW-0328">Glycosyltransferase</keyword>
<proteinExistence type="inferred from homology"/>
<dbReference type="SUPFAM" id="SSF52733">
    <property type="entry name" value="Nicotinate mononucleotide:5,6-dimethylbenzimidazole phosphoribosyltransferase (CobT)"/>
    <property type="match status" value="1"/>
</dbReference>
<comment type="pathway">
    <text evidence="2 11">Nucleoside biosynthesis; alpha-ribazole biosynthesis; alpha-ribazole from 5,6-dimethylbenzimidazole: step 1/2.</text>
</comment>
<evidence type="ECO:0000256" key="3">
    <source>
        <dbReference type="ARBA" id="ARBA00007110"/>
    </source>
</evidence>
<dbReference type="Gene3D" id="3.40.50.10210">
    <property type="match status" value="1"/>
</dbReference>
<evidence type="ECO:0000256" key="5">
    <source>
        <dbReference type="ARBA" id="ARBA00015486"/>
    </source>
</evidence>
<dbReference type="CDD" id="cd02439">
    <property type="entry name" value="DMB-PRT_CobT"/>
    <property type="match status" value="1"/>
</dbReference>
<comment type="catalytic activity">
    <reaction evidence="10 11">
        <text>5,6-dimethylbenzimidazole + nicotinate beta-D-ribonucleotide = alpha-ribazole 5'-phosphate + nicotinate + H(+)</text>
        <dbReference type="Rhea" id="RHEA:11196"/>
        <dbReference type="ChEBI" id="CHEBI:15378"/>
        <dbReference type="ChEBI" id="CHEBI:15890"/>
        <dbReference type="ChEBI" id="CHEBI:32544"/>
        <dbReference type="ChEBI" id="CHEBI:57502"/>
        <dbReference type="ChEBI" id="CHEBI:57918"/>
        <dbReference type="EC" id="2.4.2.21"/>
    </reaction>
</comment>
<evidence type="ECO:0000256" key="11">
    <source>
        <dbReference type="HAMAP-Rule" id="MF_00230"/>
    </source>
</evidence>
<dbReference type="OrthoDB" id="9781491at2"/>
<sequence>MLPAELFAKVDAPSFEVREQAEAYQKTLTKPAGSLGRLEQIGVWMSSCQGVCPPRPIRDPRIIVFAGDHGVAQRGVSAYPAEVSLQMAANIEAGGAAINVLGRAAGASVRVVDVSLDHDAEGEDRVRRSCGSIDAVDAMTELEVLRAIQVGQRIADQEVDSGADLLIAGDLGIGNTTPAAALVGAMTKSEPVVVVGRGTGIDDEGWKRKVAAVRDAMFRVRNQHHDAITVLRAISSPDLTAMAGFLAQASVRRTPVILDGVVVTSAAIMANKLAPGARQWWLAGHRGAEPAHKLALRALKLEPLLDFKMRLGEGSGAAVALPIVKAAVDIMIDMATFESAGVSEKE</sequence>
<dbReference type="NCBIfam" id="TIGR03160">
    <property type="entry name" value="cobT_DBIPRT"/>
    <property type="match status" value="1"/>
</dbReference>
<comment type="caution">
    <text evidence="12">The sequence shown here is derived from an EMBL/GenBank/DDBJ whole genome shotgun (WGS) entry which is preliminary data.</text>
</comment>
<dbReference type="EMBL" id="VOHM01000033">
    <property type="protein sequence ID" value="TWT19482.1"/>
    <property type="molecule type" value="Genomic_DNA"/>
</dbReference>
<dbReference type="Proteomes" id="UP000320791">
    <property type="component" value="Unassembled WGS sequence"/>
</dbReference>
<name>A0A5C5U1V3_9CORY</name>
<dbReference type="EC" id="2.4.2.21" evidence="4 11"/>
<comment type="similarity">
    <text evidence="3 11">Belongs to the CobT family.</text>
</comment>
<keyword evidence="13" id="KW-1185">Reference proteome</keyword>
<dbReference type="InterPro" id="IPR003200">
    <property type="entry name" value="Nict_dMeBzImd_PRibTrfase"/>
</dbReference>
<evidence type="ECO:0000256" key="8">
    <source>
        <dbReference type="ARBA" id="ARBA00022679"/>
    </source>
</evidence>
<evidence type="ECO:0000313" key="12">
    <source>
        <dbReference type="EMBL" id="TWT19482.1"/>
    </source>
</evidence>
<dbReference type="FunFam" id="3.40.50.10210:FF:000001">
    <property type="entry name" value="Nicotinate-nucleotide--dimethylbenzimidazole phosphoribosyltransferase"/>
    <property type="match status" value="1"/>
</dbReference>
<dbReference type="PANTHER" id="PTHR43463">
    <property type="entry name" value="NICOTINATE-NUCLEOTIDE--DIMETHYLBENZIMIDAZOLE PHOSPHORIBOSYLTRANSFERASE"/>
    <property type="match status" value="1"/>
</dbReference>
<keyword evidence="6 11" id="KW-0169">Cobalamin biosynthesis</keyword>
<dbReference type="GO" id="GO:0008939">
    <property type="term" value="F:nicotinate-nucleotide-dimethylbenzimidazole phosphoribosyltransferase activity"/>
    <property type="evidence" value="ECO:0007669"/>
    <property type="project" value="UniProtKB-UniRule"/>
</dbReference>
<dbReference type="RefSeq" id="WP_146325514.1">
    <property type="nucleotide sequence ID" value="NZ_BAABLR010000061.1"/>
</dbReference>
<dbReference type="AlphaFoldDB" id="A0A5C5U1V3"/>
<evidence type="ECO:0000256" key="7">
    <source>
        <dbReference type="ARBA" id="ARBA00022676"/>
    </source>
</evidence>
<feature type="active site" description="Proton acceptor" evidence="11">
    <location>
        <position position="313"/>
    </location>
</feature>
<dbReference type="InterPro" id="IPR023195">
    <property type="entry name" value="Nict_dMeBzImd_PRibTrfase_N"/>
</dbReference>
<evidence type="ECO:0000256" key="4">
    <source>
        <dbReference type="ARBA" id="ARBA00011991"/>
    </source>
</evidence>
<evidence type="ECO:0000313" key="13">
    <source>
        <dbReference type="Proteomes" id="UP000320791"/>
    </source>
</evidence>
<gene>
    <name evidence="11 12" type="primary">cobT</name>
    <name evidence="12" type="ORF">FRX94_11640</name>
</gene>
<keyword evidence="8 11" id="KW-0808">Transferase</keyword>
<dbReference type="Pfam" id="PF02277">
    <property type="entry name" value="DBI_PRT"/>
    <property type="match status" value="1"/>
</dbReference>
<accession>A0A5C5U1V3</accession>
<protein>
    <recommendedName>
        <fullName evidence="5 11">Nicotinate-nucleotide--dimethylbenzimidazole phosphoribosyltransferase</fullName>
        <shortName evidence="11">NN:DBI PRT</shortName>
        <ecNumber evidence="4 11">2.4.2.21</ecNumber>
    </recommendedName>
    <alternativeName>
        <fullName evidence="9 11">N(1)-alpha-phosphoribosyltransferase</fullName>
    </alternativeName>
</protein>
<dbReference type="PANTHER" id="PTHR43463:SF1">
    <property type="entry name" value="NICOTINATE-NUCLEOTIDE--DIMETHYLBENZIMIDAZOLE PHOSPHORIBOSYLTRANSFERASE"/>
    <property type="match status" value="1"/>
</dbReference>
<evidence type="ECO:0000256" key="6">
    <source>
        <dbReference type="ARBA" id="ARBA00022573"/>
    </source>
</evidence>
<dbReference type="NCBIfam" id="NF000996">
    <property type="entry name" value="PRK00105.1"/>
    <property type="match status" value="1"/>
</dbReference>
<dbReference type="UniPathway" id="UPA00061">
    <property type="reaction ID" value="UER00516"/>
</dbReference>
<dbReference type="InterPro" id="IPR017846">
    <property type="entry name" value="Nict_dMeBzImd_PRibTrfase_bact"/>
</dbReference>
<dbReference type="HAMAP" id="MF_00230">
    <property type="entry name" value="CobT"/>
    <property type="match status" value="1"/>
</dbReference>
<evidence type="ECO:0000256" key="10">
    <source>
        <dbReference type="ARBA" id="ARBA00047340"/>
    </source>
</evidence>
<evidence type="ECO:0000256" key="2">
    <source>
        <dbReference type="ARBA" id="ARBA00005049"/>
    </source>
</evidence>
<evidence type="ECO:0000256" key="9">
    <source>
        <dbReference type="ARBA" id="ARBA00030686"/>
    </source>
</evidence>
<dbReference type="Gene3D" id="1.10.1610.10">
    <property type="match status" value="1"/>
</dbReference>
<comment type="function">
    <text evidence="1 11">Catalyzes the synthesis of alpha-ribazole-5'-phosphate from nicotinate mononucleotide (NAMN) and 5,6-dimethylbenzimidazole (DMB).</text>
</comment>
<dbReference type="GO" id="GO:0009236">
    <property type="term" value="P:cobalamin biosynthetic process"/>
    <property type="evidence" value="ECO:0007669"/>
    <property type="project" value="UniProtKB-UniRule"/>
</dbReference>